<gene>
    <name evidence="3" type="ORF">DFH07DRAFT_572432</name>
</gene>
<keyword evidence="2" id="KW-0732">Signal</keyword>
<reference evidence="3" key="1">
    <citation type="submission" date="2023-03" db="EMBL/GenBank/DDBJ databases">
        <title>Massive genome expansion in bonnet fungi (Mycena s.s.) driven by repeated elements and novel gene families across ecological guilds.</title>
        <authorList>
            <consortium name="Lawrence Berkeley National Laboratory"/>
            <person name="Harder C.B."/>
            <person name="Miyauchi S."/>
            <person name="Viragh M."/>
            <person name="Kuo A."/>
            <person name="Thoen E."/>
            <person name="Andreopoulos B."/>
            <person name="Lu D."/>
            <person name="Skrede I."/>
            <person name="Drula E."/>
            <person name="Henrissat B."/>
            <person name="Morin E."/>
            <person name="Kohler A."/>
            <person name="Barry K."/>
            <person name="LaButti K."/>
            <person name="Morin E."/>
            <person name="Salamov A."/>
            <person name="Lipzen A."/>
            <person name="Mereny Z."/>
            <person name="Hegedus B."/>
            <person name="Baldrian P."/>
            <person name="Stursova M."/>
            <person name="Weitz H."/>
            <person name="Taylor A."/>
            <person name="Grigoriev I.V."/>
            <person name="Nagy L.G."/>
            <person name="Martin F."/>
            <person name="Kauserud H."/>
        </authorList>
    </citation>
    <scope>NUCLEOTIDE SEQUENCE</scope>
    <source>
        <strain evidence="3">CBHHK188m</strain>
    </source>
</reference>
<feature type="signal peptide" evidence="2">
    <location>
        <begin position="1"/>
        <end position="19"/>
    </location>
</feature>
<organism evidence="3 4">
    <name type="scientific">Mycena maculata</name>
    <dbReference type="NCBI Taxonomy" id="230809"/>
    <lineage>
        <taxon>Eukaryota</taxon>
        <taxon>Fungi</taxon>
        <taxon>Dikarya</taxon>
        <taxon>Basidiomycota</taxon>
        <taxon>Agaricomycotina</taxon>
        <taxon>Agaricomycetes</taxon>
        <taxon>Agaricomycetidae</taxon>
        <taxon>Agaricales</taxon>
        <taxon>Marasmiineae</taxon>
        <taxon>Mycenaceae</taxon>
        <taxon>Mycena</taxon>
    </lineage>
</organism>
<dbReference type="Proteomes" id="UP001215280">
    <property type="component" value="Unassembled WGS sequence"/>
</dbReference>
<keyword evidence="4" id="KW-1185">Reference proteome</keyword>
<accession>A0AAD7N6W7</accession>
<proteinExistence type="predicted"/>
<protein>
    <submittedName>
        <fullName evidence="3">Uncharacterized protein</fullName>
    </submittedName>
</protein>
<evidence type="ECO:0000313" key="3">
    <source>
        <dbReference type="EMBL" id="KAJ7748297.1"/>
    </source>
</evidence>
<evidence type="ECO:0000313" key="4">
    <source>
        <dbReference type="Proteomes" id="UP001215280"/>
    </source>
</evidence>
<feature type="region of interest" description="Disordered" evidence="1">
    <location>
        <begin position="128"/>
        <end position="180"/>
    </location>
</feature>
<feature type="chain" id="PRO_5042220874" evidence="2">
    <location>
        <begin position="20"/>
        <end position="241"/>
    </location>
</feature>
<sequence>MRVTGTLTIALALPPLSASRSVPIGTPLPNDLEDVPLMTPMSPFTPLSAIPTPLSAAITVDYESPDRQPGGSSSPPPSMTTTPVIISHTGILSSPLPAPTPVNSESDPGVISLSWGFPSVSEIPVSSATAVPETPGLVPPPPLSDPALPRGSEDIAWPETQGRVLPTERKTSLGKPPIPTRVESIQVDPFSDPVPTSVVVVTTLDPFLDPQDTDSETTVAPISKPTRRHTPTWMQLIDSVR</sequence>
<comment type="caution">
    <text evidence="3">The sequence shown here is derived from an EMBL/GenBank/DDBJ whole genome shotgun (WGS) entry which is preliminary data.</text>
</comment>
<name>A0AAD7N6W7_9AGAR</name>
<evidence type="ECO:0000256" key="2">
    <source>
        <dbReference type="SAM" id="SignalP"/>
    </source>
</evidence>
<dbReference type="EMBL" id="JARJLG010000090">
    <property type="protein sequence ID" value="KAJ7748297.1"/>
    <property type="molecule type" value="Genomic_DNA"/>
</dbReference>
<feature type="region of interest" description="Disordered" evidence="1">
    <location>
        <begin position="62"/>
        <end position="83"/>
    </location>
</feature>
<dbReference type="AlphaFoldDB" id="A0AAD7N6W7"/>
<evidence type="ECO:0000256" key="1">
    <source>
        <dbReference type="SAM" id="MobiDB-lite"/>
    </source>
</evidence>